<gene>
    <name evidence="18" type="ORF">UBRO2_05917</name>
</gene>
<keyword evidence="7 16" id="KW-0378">Hydrolase</keyword>
<evidence type="ECO:0000313" key="19">
    <source>
        <dbReference type="Proteomes" id="UP000658997"/>
    </source>
</evidence>
<keyword evidence="16" id="KW-0539">Nucleus</keyword>
<comment type="function">
    <text evidence="16">Pyrophosphatase that hydrolyzes non-canonical purine nucleotides such as inosine triphosphate (ITP), deoxyinosine triphosphate (dITP) or xanthosine 5'-triphosphate (XTP) to their respective monophosphate derivatives. The enzyme does not distinguish between the deoxy- and ribose forms. Probably excludes non-canonical purines from RNA and DNA precursor pools, thus preventing their incorporation into RNA and DNA and avoiding chromosomal lesions.</text>
</comment>
<dbReference type="FunFam" id="1.20.1250.20:FF:000013">
    <property type="entry name" value="MFS general substrate transporter"/>
    <property type="match status" value="1"/>
</dbReference>
<comment type="cofactor">
    <cofactor evidence="16">
        <name>Mg(2+)</name>
        <dbReference type="ChEBI" id="CHEBI:18420"/>
    </cofactor>
    <cofactor evidence="16">
        <name>Mn(2+)</name>
        <dbReference type="ChEBI" id="CHEBI:29035"/>
    </cofactor>
    <text evidence="16">Binds 1 divalent metal cation per subunit; can use either Mg(2+) or Mn(2+).</text>
</comment>
<feature type="binding site" evidence="16">
    <location>
        <position position="426"/>
    </location>
    <ligand>
        <name>Mg(2+)</name>
        <dbReference type="ChEBI" id="CHEBI:18420"/>
    </ligand>
</feature>
<dbReference type="InterPro" id="IPR011701">
    <property type="entry name" value="MFS"/>
</dbReference>
<comment type="similarity">
    <text evidence="16">Belongs to the HAM1 NTPase family.</text>
</comment>
<dbReference type="GO" id="GO:0022857">
    <property type="term" value="F:transmembrane transporter activity"/>
    <property type="evidence" value="ECO:0007669"/>
    <property type="project" value="InterPro"/>
</dbReference>
<sequence length="549" mass="60019">MPAAAAAAANPPHLTFFYKREEMGVRQALYFSGASLSGTFGGLLATAIGLIKHKPGGWAWIFIIEGILTIFFGLLCFWILPNDIPKLWWATPQEKKLAYARMAPPVSRPTQDPENVDASTTAEKRVAAATDDKLEYNGKFVLREVIRTFTDPLVLLFAASGYAYATLLYSSAFFSPTIIRALGIASTTAEAQLLSVPPTAAAFFVSITAAVLSDKYRWRWISVVCLILLSIAGVGLAYGSKVASQRYGGIILLSCGTYSIPPLGISWMLNNAAGLYKRATAIALFIVFTNGGGILSVWLFYNNEAPRYRRGFLVNLCLNIAALALVTIAELYMLWENRQRKAGKRDYRVTELKQLGWGDAKTREYLGNANKLREVQQIFAASPNFSYELTNKDLDLPEIQGSTRNVAQAKCAAAAQALNGPCITEDTALGFHALGGLPGPYIKDFMKTIGHDGLNKMLDGFEDRTASAICTFAYCAGPGEEVKLFEGKTEGVIVPPRGPTYFGWDPILEIKGTGLTYAEMDPKQKNSLSHRYKALALLQEYLVSLTDKA</sequence>
<keyword evidence="19" id="KW-1185">Reference proteome</keyword>
<comment type="catalytic activity">
    <reaction evidence="14">
        <text>dITP + H2O = dIMP + diphosphate + H(+)</text>
        <dbReference type="Rhea" id="RHEA:28342"/>
        <dbReference type="ChEBI" id="CHEBI:15377"/>
        <dbReference type="ChEBI" id="CHEBI:15378"/>
        <dbReference type="ChEBI" id="CHEBI:33019"/>
        <dbReference type="ChEBI" id="CHEBI:61194"/>
        <dbReference type="ChEBI" id="CHEBI:61382"/>
        <dbReference type="EC" id="3.6.1.66"/>
    </reaction>
    <physiologicalReaction direction="left-to-right" evidence="14">
        <dbReference type="Rhea" id="RHEA:28343"/>
    </physiologicalReaction>
</comment>
<evidence type="ECO:0000256" key="4">
    <source>
        <dbReference type="ARBA" id="ARBA00022692"/>
    </source>
</evidence>
<name>A0A8H8QSN4_9BASI</name>
<evidence type="ECO:0000256" key="5">
    <source>
        <dbReference type="ARBA" id="ARBA00022723"/>
    </source>
</evidence>
<dbReference type="GO" id="GO:0005737">
    <property type="term" value="C:cytoplasm"/>
    <property type="evidence" value="ECO:0007669"/>
    <property type="project" value="UniProtKB-SubCell"/>
</dbReference>
<comment type="caution">
    <text evidence="16">Lacks conserved residue(s) required for the propagation of feature annotation.</text>
</comment>
<dbReference type="GO" id="GO:0009117">
    <property type="term" value="P:nucleotide metabolic process"/>
    <property type="evidence" value="ECO:0007669"/>
    <property type="project" value="UniProtKB-KW"/>
</dbReference>
<evidence type="ECO:0000313" key="18">
    <source>
        <dbReference type="EMBL" id="SYW86197.1"/>
    </source>
</evidence>
<dbReference type="PANTHER" id="PTHR43791">
    <property type="entry name" value="PERMEASE-RELATED"/>
    <property type="match status" value="1"/>
</dbReference>
<dbReference type="GO" id="GO:0005634">
    <property type="term" value="C:nucleus"/>
    <property type="evidence" value="ECO:0007669"/>
    <property type="project" value="UniProtKB-SubCell"/>
</dbReference>
<organism evidence="18 19">
    <name type="scientific">Ustilago bromivora</name>
    <dbReference type="NCBI Taxonomy" id="307758"/>
    <lineage>
        <taxon>Eukaryota</taxon>
        <taxon>Fungi</taxon>
        <taxon>Dikarya</taxon>
        <taxon>Basidiomycota</taxon>
        <taxon>Ustilaginomycotina</taxon>
        <taxon>Ustilaginomycetes</taxon>
        <taxon>Ustilaginales</taxon>
        <taxon>Ustilaginaceae</taxon>
        <taxon>Ustilago</taxon>
    </lineage>
</organism>
<feature type="transmembrane region" description="Helical" evidence="17">
    <location>
        <begin position="313"/>
        <end position="335"/>
    </location>
</feature>
<feature type="transmembrane region" description="Helical" evidence="17">
    <location>
        <begin position="28"/>
        <end position="51"/>
    </location>
</feature>
<evidence type="ECO:0000256" key="1">
    <source>
        <dbReference type="ARBA" id="ARBA00004141"/>
    </source>
</evidence>
<keyword evidence="6 16" id="KW-0547">Nucleotide-binding</keyword>
<dbReference type="InterPro" id="IPR036259">
    <property type="entry name" value="MFS_trans_sf"/>
</dbReference>
<dbReference type="CDD" id="cd00515">
    <property type="entry name" value="HAM1"/>
    <property type="match status" value="1"/>
</dbReference>
<dbReference type="InterPro" id="IPR002637">
    <property type="entry name" value="RdgB/HAM1"/>
</dbReference>
<evidence type="ECO:0000256" key="11">
    <source>
        <dbReference type="ARBA" id="ARBA00023136"/>
    </source>
</evidence>
<feature type="binding site" evidence="16">
    <location>
        <begin position="426"/>
        <end position="427"/>
    </location>
    <ligand>
        <name>ITP</name>
        <dbReference type="ChEBI" id="CHEBI:61402"/>
    </ligand>
</feature>
<evidence type="ECO:0000256" key="12">
    <source>
        <dbReference type="ARBA" id="ARBA00054940"/>
    </source>
</evidence>
<evidence type="ECO:0000256" key="8">
    <source>
        <dbReference type="ARBA" id="ARBA00022842"/>
    </source>
</evidence>
<feature type="transmembrane region" description="Helical" evidence="17">
    <location>
        <begin position="281"/>
        <end position="301"/>
    </location>
</feature>
<dbReference type="Gene3D" id="1.20.1250.20">
    <property type="entry name" value="MFS general substrate transporter like domains"/>
    <property type="match status" value="1"/>
</dbReference>
<dbReference type="GO" id="GO:0000166">
    <property type="term" value="F:nucleotide binding"/>
    <property type="evidence" value="ECO:0007669"/>
    <property type="project" value="UniProtKB-KW"/>
</dbReference>
<dbReference type="AlphaFoldDB" id="A0A8H8QSN4"/>
<keyword evidence="5 16" id="KW-0479">Metal-binding</keyword>
<comment type="caution">
    <text evidence="18">The sequence shown here is derived from an EMBL/GenBank/DDBJ whole genome shotgun (WGS) entry which is preliminary data.</text>
</comment>
<dbReference type="Gene3D" id="3.90.950.10">
    <property type="match status" value="1"/>
</dbReference>
<dbReference type="Proteomes" id="UP000658997">
    <property type="component" value="Unassembled WGS sequence"/>
</dbReference>
<evidence type="ECO:0000256" key="15">
    <source>
        <dbReference type="ARBA" id="ARBA00093271"/>
    </source>
</evidence>
<evidence type="ECO:0000256" key="3">
    <source>
        <dbReference type="ARBA" id="ARBA00022490"/>
    </source>
</evidence>
<comment type="subunit">
    <text evidence="16">Homodimer.</text>
</comment>
<feature type="transmembrane region" description="Helical" evidence="17">
    <location>
        <begin position="220"/>
        <end position="238"/>
    </location>
</feature>
<keyword evidence="4 17" id="KW-0812">Transmembrane</keyword>
<dbReference type="GO" id="GO:0046872">
    <property type="term" value="F:metal ion binding"/>
    <property type="evidence" value="ECO:0007669"/>
    <property type="project" value="UniProtKB-KW"/>
</dbReference>
<evidence type="ECO:0000256" key="13">
    <source>
        <dbReference type="ARBA" id="ARBA00093218"/>
    </source>
</evidence>
<evidence type="ECO:0000256" key="2">
    <source>
        <dbReference type="ARBA" id="ARBA00022448"/>
    </source>
</evidence>
<dbReference type="SUPFAM" id="SSF103473">
    <property type="entry name" value="MFS general substrate transporter"/>
    <property type="match status" value="1"/>
</dbReference>
<evidence type="ECO:0000256" key="7">
    <source>
        <dbReference type="ARBA" id="ARBA00022801"/>
    </source>
</evidence>
<dbReference type="EMBL" id="ULHB01000247">
    <property type="protein sequence ID" value="SYW86197.1"/>
    <property type="molecule type" value="Genomic_DNA"/>
</dbReference>
<dbReference type="GO" id="GO:0036220">
    <property type="term" value="F:ITP diphosphatase activity"/>
    <property type="evidence" value="ECO:0007669"/>
    <property type="project" value="UniProtKB-UniRule"/>
</dbReference>
<dbReference type="GO" id="GO:0009204">
    <property type="term" value="P:deoxyribonucleoside triphosphate catabolic process"/>
    <property type="evidence" value="ECO:0007669"/>
    <property type="project" value="UniProtKB-UniRule"/>
</dbReference>
<accession>A0A8H8QSN4</accession>
<evidence type="ECO:0000256" key="17">
    <source>
        <dbReference type="SAM" id="Phobius"/>
    </source>
</evidence>
<feature type="binding site" evidence="16">
    <location>
        <begin position="502"/>
        <end position="505"/>
    </location>
    <ligand>
        <name>ITP</name>
        <dbReference type="ChEBI" id="CHEBI:61402"/>
    </ligand>
</feature>
<dbReference type="GO" id="GO:0035870">
    <property type="term" value="F:dITP diphosphatase activity"/>
    <property type="evidence" value="ECO:0007669"/>
    <property type="project" value="UniProtKB-UniRule"/>
</dbReference>
<dbReference type="InterPro" id="IPR029001">
    <property type="entry name" value="ITPase-like_fam"/>
</dbReference>
<protein>
    <recommendedName>
        <fullName evidence="16">Inosine triphosphate pyrophosphatase</fullName>
        <shortName evidence="16">ITPase</shortName>
        <shortName evidence="16">Inosine triphosphatase</shortName>
        <ecNumber evidence="16">3.6.1.66</ecNumber>
    </recommendedName>
    <alternativeName>
        <fullName evidence="16">Non-canonical purine NTP pyrophosphatase</fullName>
    </alternativeName>
    <alternativeName>
        <fullName evidence="16">Non-standard purine NTP pyrophosphatase</fullName>
    </alternativeName>
    <alternativeName>
        <fullName evidence="16">Nucleoside-triphosphate diphosphatase</fullName>
    </alternativeName>
    <alternativeName>
        <fullName evidence="16">Nucleoside-triphosphate pyrophosphatase</fullName>
        <shortName evidence="16">NTPase</shortName>
    </alternativeName>
    <alternativeName>
        <fullName evidence="16">XTP/dITP diphosphatase</fullName>
    </alternativeName>
</protein>
<feature type="transmembrane region" description="Helical" evidence="17">
    <location>
        <begin position="57"/>
        <end position="80"/>
    </location>
</feature>
<keyword evidence="8 16" id="KW-0460">Magnesium</keyword>
<dbReference type="EC" id="3.6.1.66" evidence="16"/>
<comment type="subcellular location">
    <subcellularLocation>
        <location evidence="16">Cytoplasm</location>
    </subcellularLocation>
    <subcellularLocation>
        <location evidence="16">Nucleus</location>
    </subcellularLocation>
    <subcellularLocation>
        <location evidence="1">Membrane</location>
        <topology evidence="1">Multi-pass membrane protein</topology>
    </subcellularLocation>
</comment>
<keyword evidence="10 16" id="KW-0546">Nucleotide metabolism</keyword>
<dbReference type="InterPro" id="IPR027502">
    <property type="entry name" value="ITPase"/>
</dbReference>
<comment type="catalytic activity">
    <reaction evidence="16">
        <text>XTP + H2O = XMP + diphosphate + H(+)</text>
        <dbReference type="Rhea" id="RHEA:28610"/>
        <dbReference type="ChEBI" id="CHEBI:15377"/>
        <dbReference type="ChEBI" id="CHEBI:15378"/>
        <dbReference type="ChEBI" id="CHEBI:33019"/>
        <dbReference type="ChEBI" id="CHEBI:57464"/>
        <dbReference type="ChEBI" id="CHEBI:61314"/>
        <dbReference type="EC" id="3.6.1.66"/>
    </reaction>
</comment>
<keyword evidence="3 16" id="KW-0963">Cytoplasm</keyword>
<evidence type="ECO:0000256" key="14">
    <source>
        <dbReference type="ARBA" id="ARBA00093255"/>
    </source>
</evidence>
<keyword evidence="16" id="KW-0464">Manganese</keyword>
<keyword evidence="9 17" id="KW-1133">Transmembrane helix</keyword>
<feature type="binding site" evidence="16">
    <location>
        <position position="410"/>
    </location>
    <ligand>
        <name>ITP</name>
        <dbReference type="ChEBI" id="CHEBI:61402"/>
    </ligand>
</feature>
<dbReference type="GO" id="GO:0016020">
    <property type="term" value="C:membrane"/>
    <property type="evidence" value="ECO:0007669"/>
    <property type="project" value="UniProtKB-SubCell"/>
</dbReference>
<dbReference type="GO" id="GO:0036222">
    <property type="term" value="F:XTP diphosphatase activity"/>
    <property type="evidence" value="ECO:0007669"/>
    <property type="project" value="UniProtKB-UniRule"/>
</dbReference>
<comment type="function">
    <text evidence="12">Pyrophosphatase that hydrolyzes the non-canonical purine nucleotides inosine triphosphate (ITP), deoxyinosine triphosphate (dITP) as well as 2'-deoxy-N-6-hydroxylaminopurine triphosphate (dHAPTP) and xanthosine 5'-triphosphate (XTP) to their respective monophosphate derivatives. The enzyme does not distinguish between the deoxy- and ribose forms. Probably excludes non-canonical purines from RNA and DNA precursor pools, thus preventing their incorporation into RNA and DNA and avoiding chromosomal lesions.</text>
</comment>
<feature type="transmembrane region" description="Helical" evidence="17">
    <location>
        <begin position="194"/>
        <end position="213"/>
    </location>
</feature>
<feature type="binding site" evidence="16">
    <location>
        <position position="398"/>
    </location>
    <ligand>
        <name>Mg(2+)</name>
        <dbReference type="ChEBI" id="CHEBI:18420"/>
    </ligand>
</feature>
<dbReference type="Pfam" id="PF07690">
    <property type="entry name" value="MFS_1"/>
    <property type="match status" value="1"/>
</dbReference>
<feature type="transmembrane region" description="Helical" evidence="17">
    <location>
        <begin position="153"/>
        <end position="174"/>
    </location>
</feature>
<evidence type="ECO:0000256" key="10">
    <source>
        <dbReference type="ARBA" id="ARBA00023080"/>
    </source>
</evidence>
<dbReference type="HAMAP" id="MF_03148">
    <property type="entry name" value="HAM1_NTPase"/>
    <property type="match status" value="1"/>
</dbReference>
<proteinExistence type="inferred from homology"/>
<comment type="catalytic activity">
    <reaction evidence="13">
        <text>ITP + H2O = IMP + diphosphate + H(+)</text>
        <dbReference type="Rhea" id="RHEA:29399"/>
        <dbReference type="ChEBI" id="CHEBI:15377"/>
        <dbReference type="ChEBI" id="CHEBI:15378"/>
        <dbReference type="ChEBI" id="CHEBI:33019"/>
        <dbReference type="ChEBI" id="CHEBI:58053"/>
        <dbReference type="ChEBI" id="CHEBI:61402"/>
        <dbReference type="EC" id="3.6.1.66"/>
    </reaction>
    <physiologicalReaction direction="left-to-right" evidence="13">
        <dbReference type="Rhea" id="RHEA:29400"/>
    </physiologicalReaction>
</comment>
<feature type="transmembrane region" description="Helical" evidence="17">
    <location>
        <begin position="250"/>
        <end position="269"/>
    </location>
</feature>
<keyword evidence="2" id="KW-0813">Transport</keyword>
<evidence type="ECO:0000256" key="6">
    <source>
        <dbReference type="ARBA" id="ARBA00022741"/>
    </source>
</evidence>
<keyword evidence="11 17" id="KW-0472">Membrane</keyword>
<comment type="catalytic activity">
    <reaction evidence="15">
        <text>N(6)-hydroxy-dATP + H2O = N(6)-hydroxy-dAMP + diphosphate + H(+)</text>
        <dbReference type="Rhea" id="RHEA:83971"/>
        <dbReference type="ChEBI" id="CHEBI:15377"/>
        <dbReference type="ChEBI" id="CHEBI:15378"/>
        <dbReference type="ChEBI" id="CHEBI:33019"/>
        <dbReference type="ChEBI" id="CHEBI:233529"/>
        <dbReference type="ChEBI" id="CHEBI:233530"/>
    </reaction>
    <physiologicalReaction direction="left-to-right" evidence="15">
        <dbReference type="Rhea" id="RHEA:83972"/>
    </physiologicalReaction>
</comment>
<dbReference type="SUPFAM" id="SSF52972">
    <property type="entry name" value="ITPase-like"/>
    <property type="match status" value="1"/>
</dbReference>
<reference evidence="18" key="1">
    <citation type="submission" date="2018-08" db="EMBL/GenBank/DDBJ databases">
        <authorList>
            <person name="Guldener U."/>
        </authorList>
    </citation>
    <scope>NUCLEOTIDE SEQUENCE</scope>
    <source>
        <strain evidence="18">UB2</strain>
    </source>
</reference>
<feature type="binding site" evidence="16">
    <location>
        <position position="525"/>
    </location>
    <ligand>
        <name>ITP</name>
        <dbReference type="ChEBI" id="CHEBI:61402"/>
    </ligand>
</feature>
<evidence type="ECO:0000256" key="9">
    <source>
        <dbReference type="ARBA" id="ARBA00022989"/>
    </source>
</evidence>
<dbReference type="Pfam" id="PF01725">
    <property type="entry name" value="Ham1p_like"/>
    <property type="match status" value="1"/>
</dbReference>
<dbReference type="PANTHER" id="PTHR43791:SF85">
    <property type="entry name" value="TRANSPORTER, PUTATIVE (AFU_ORTHOLOGUE AFUA_6G00710)-RELATED"/>
    <property type="match status" value="1"/>
</dbReference>
<dbReference type="FunFam" id="3.90.950.10:FF:000003">
    <property type="entry name" value="Inosine triphosphate pyrophosphatase"/>
    <property type="match status" value="1"/>
</dbReference>
<evidence type="ECO:0000256" key="16">
    <source>
        <dbReference type="HAMAP-Rule" id="MF_03148"/>
    </source>
</evidence>
<feature type="binding site" evidence="16">
    <location>
        <begin position="530"/>
        <end position="531"/>
    </location>
    <ligand>
        <name>ITP</name>
        <dbReference type="ChEBI" id="CHEBI:61402"/>
    </ligand>
</feature>